<dbReference type="InterPro" id="IPR036259">
    <property type="entry name" value="MFS_trans_sf"/>
</dbReference>
<feature type="transmembrane region" description="Helical" evidence="4">
    <location>
        <begin position="254"/>
        <end position="275"/>
    </location>
</feature>
<gene>
    <name evidence="5" type="ORF">SAMN04488523_110184</name>
</gene>
<evidence type="ECO:0000313" key="6">
    <source>
        <dbReference type="Proteomes" id="UP000198977"/>
    </source>
</evidence>
<evidence type="ECO:0000256" key="4">
    <source>
        <dbReference type="SAM" id="Phobius"/>
    </source>
</evidence>
<dbReference type="Gene3D" id="1.20.1250.20">
    <property type="entry name" value="MFS general substrate transporter like domains"/>
    <property type="match status" value="1"/>
</dbReference>
<accession>A0A1I2DKA1</accession>
<dbReference type="InterPro" id="IPR011701">
    <property type="entry name" value="MFS"/>
</dbReference>
<feature type="transmembrane region" description="Helical" evidence="4">
    <location>
        <begin position="21"/>
        <end position="44"/>
    </location>
</feature>
<dbReference type="GO" id="GO:0022857">
    <property type="term" value="F:transmembrane transporter activity"/>
    <property type="evidence" value="ECO:0007669"/>
    <property type="project" value="InterPro"/>
</dbReference>
<proteinExistence type="predicted"/>
<dbReference type="SUPFAM" id="SSF103473">
    <property type="entry name" value="MFS general substrate transporter"/>
    <property type="match status" value="1"/>
</dbReference>
<feature type="transmembrane region" description="Helical" evidence="4">
    <location>
        <begin position="355"/>
        <end position="388"/>
    </location>
</feature>
<feature type="transmembrane region" description="Helical" evidence="4">
    <location>
        <begin position="142"/>
        <end position="163"/>
    </location>
</feature>
<protein>
    <submittedName>
        <fullName evidence="5">Major Facilitator Superfamily protein</fullName>
    </submittedName>
</protein>
<keyword evidence="2 4" id="KW-1133">Transmembrane helix</keyword>
<evidence type="ECO:0000313" key="5">
    <source>
        <dbReference type="EMBL" id="SFE80693.1"/>
    </source>
</evidence>
<dbReference type="OrthoDB" id="9808182at2"/>
<keyword evidence="6" id="KW-1185">Reference proteome</keyword>
<evidence type="ECO:0000256" key="2">
    <source>
        <dbReference type="ARBA" id="ARBA00022989"/>
    </source>
</evidence>
<evidence type="ECO:0000256" key="1">
    <source>
        <dbReference type="ARBA" id="ARBA00022692"/>
    </source>
</evidence>
<organism evidence="5 6">
    <name type="scientific">Sulfitobacter brevis</name>
    <dbReference type="NCBI Taxonomy" id="74348"/>
    <lineage>
        <taxon>Bacteria</taxon>
        <taxon>Pseudomonadati</taxon>
        <taxon>Pseudomonadota</taxon>
        <taxon>Alphaproteobacteria</taxon>
        <taxon>Rhodobacterales</taxon>
        <taxon>Roseobacteraceae</taxon>
        <taxon>Sulfitobacter</taxon>
    </lineage>
</organism>
<dbReference type="AlphaFoldDB" id="A0A1I2DKA1"/>
<keyword evidence="3 4" id="KW-0472">Membrane</keyword>
<evidence type="ECO:0000256" key="3">
    <source>
        <dbReference type="ARBA" id="ARBA00023136"/>
    </source>
</evidence>
<dbReference type="Proteomes" id="UP000198977">
    <property type="component" value="Unassembled WGS sequence"/>
</dbReference>
<keyword evidence="1 4" id="KW-0812">Transmembrane</keyword>
<dbReference type="EMBL" id="FOMW01000010">
    <property type="protein sequence ID" value="SFE80693.1"/>
    <property type="molecule type" value="Genomic_DNA"/>
</dbReference>
<sequence length="407" mass="43423">MIAPRAPLPLTHLPIPKVRDFAILSGLEAGIRGTLMSVMPLVIYRAFGDAATVSQIYLAVGAVSLVFGLLVPWLAAKLSRRWMYTFGTVLYMSGIALAILDQPQVMPFALGCLSLATVTIAVCLNAYVLDYVSRTNLGKSESLRLVFSGPSWAAGPLVGVWLLNWWTPAPFMLAGCFAVAQMAMFWRLRLGNGKQISRARAPSPSPVAFLGRFFAQPRLLAGWMFAVIRSCGWWVYVVYLPIYCVENGLPDTVGAAALSAANLSLFVAPAMLVLVRRLGVRLSVSGAFFIGGVLFVAGWGLSDQPWLVVLALYGGSVTLIMLDVCGGLPFLMAVKPSERTEMSAVYASYRDVSGILTPAGAALVLLVMPLAGIFAVCGAAMLGMGVLARGLHPRLGVPRVSPADAVR</sequence>
<reference evidence="5 6" key="1">
    <citation type="submission" date="2016-10" db="EMBL/GenBank/DDBJ databases">
        <authorList>
            <person name="de Groot N.N."/>
        </authorList>
    </citation>
    <scope>NUCLEOTIDE SEQUENCE [LARGE SCALE GENOMIC DNA]</scope>
    <source>
        <strain evidence="5 6">DSM 11443</strain>
    </source>
</reference>
<dbReference type="STRING" id="74348.SAMN04488523_110184"/>
<feature type="transmembrane region" description="Helical" evidence="4">
    <location>
        <begin position="106"/>
        <end position="130"/>
    </location>
</feature>
<feature type="transmembrane region" description="Helical" evidence="4">
    <location>
        <begin position="169"/>
        <end position="188"/>
    </location>
</feature>
<name>A0A1I2DKA1_9RHOB</name>
<feature type="transmembrane region" description="Helical" evidence="4">
    <location>
        <begin position="56"/>
        <end position="75"/>
    </location>
</feature>
<feature type="transmembrane region" description="Helical" evidence="4">
    <location>
        <begin position="219"/>
        <end position="242"/>
    </location>
</feature>
<feature type="transmembrane region" description="Helical" evidence="4">
    <location>
        <begin position="307"/>
        <end position="334"/>
    </location>
</feature>
<dbReference type="Pfam" id="PF07690">
    <property type="entry name" value="MFS_1"/>
    <property type="match status" value="1"/>
</dbReference>
<feature type="transmembrane region" description="Helical" evidence="4">
    <location>
        <begin position="82"/>
        <end position="100"/>
    </location>
</feature>
<feature type="transmembrane region" description="Helical" evidence="4">
    <location>
        <begin position="282"/>
        <end position="301"/>
    </location>
</feature>
<dbReference type="RefSeq" id="WP_093924615.1">
    <property type="nucleotide sequence ID" value="NZ_FOMW01000010.1"/>
</dbReference>